<feature type="compositionally biased region" description="Low complexity" evidence="1">
    <location>
        <begin position="452"/>
        <end position="465"/>
    </location>
</feature>
<protein>
    <submittedName>
        <fullName evidence="2">Uncharacterized protein</fullName>
    </submittedName>
</protein>
<dbReference type="EMBL" id="JAULSN010000001">
    <property type="protein sequence ID" value="KAK3383851.1"/>
    <property type="molecule type" value="Genomic_DNA"/>
</dbReference>
<proteinExistence type="predicted"/>
<dbReference type="PANTHER" id="PTHR36142:SF5">
    <property type="entry name" value="METALLO-BETA-LACTAMASE DOMAIN-CONTAINING PROTEIN"/>
    <property type="match status" value="1"/>
</dbReference>
<feature type="region of interest" description="Disordered" evidence="1">
    <location>
        <begin position="444"/>
        <end position="496"/>
    </location>
</feature>
<sequence length="509" mass="53863">MALTVRHLNGDASFLLTFEPLTLDPNLNVGPSQKPFHILLDPWITGPSTYVHSRISITTHQHPPCISSLLELPEPDLVIISQNMSDHCNQATLKQLPDTGTKTIILAEPAAARTIRSWKYFEGGKVRTIPKWEDPRVAGRQTIVRVAIPSALPGEPGEVTVAFIPQRRDLSGLHSAVGITYRPPSAVLSSHLRQSRAPSTTLFTPPATPKSRRSMGHLRTASSDRRAAAVVVAPPVPGHPPTAVTNFTLPTPPTSPGQESLRSVRSVSSLITARSSSYSAASQASLGRPLSVLFSPHGIGYASLQSYVTSHLISEAALPLTALLHCFDSIDNPWWLGGNILLGAPAGAETASRLGARAWISAHDGDKLVSGIATGFLRTRKRRREDVLAQLRASEALKRAAASARTATPKGGGAATEVIALDTGEEVVVTNEAVWGVDAWGKQAADMGDRPSSSQQQQYQAPLSGGAQGLGGAAAAAGNLPPTLPPLSRDNGQSFANLEEVMARPSVLS</sequence>
<accession>A0AAE0NLP8</accession>
<keyword evidence="3" id="KW-1185">Reference proteome</keyword>
<dbReference type="PANTHER" id="PTHR36142">
    <property type="entry name" value="METALLO-HYDROLASE/OXIDOREDUCTASE SUPERFAMILY PROTEIN"/>
    <property type="match status" value="1"/>
</dbReference>
<evidence type="ECO:0000313" key="2">
    <source>
        <dbReference type="EMBL" id="KAK3383851.1"/>
    </source>
</evidence>
<comment type="caution">
    <text evidence="2">The sequence shown here is derived from an EMBL/GenBank/DDBJ whole genome shotgun (WGS) entry which is preliminary data.</text>
</comment>
<dbReference type="Proteomes" id="UP001287356">
    <property type="component" value="Unassembled WGS sequence"/>
</dbReference>
<dbReference type="Gene3D" id="3.60.15.10">
    <property type="entry name" value="Ribonuclease Z/Hydroxyacylglutathione hydrolase-like"/>
    <property type="match status" value="1"/>
</dbReference>
<reference evidence="2" key="1">
    <citation type="journal article" date="2023" name="Mol. Phylogenet. Evol.">
        <title>Genome-scale phylogeny and comparative genomics of the fungal order Sordariales.</title>
        <authorList>
            <person name="Hensen N."/>
            <person name="Bonometti L."/>
            <person name="Westerberg I."/>
            <person name="Brannstrom I.O."/>
            <person name="Guillou S."/>
            <person name="Cros-Aarteil S."/>
            <person name="Calhoun S."/>
            <person name="Haridas S."/>
            <person name="Kuo A."/>
            <person name="Mondo S."/>
            <person name="Pangilinan J."/>
            <person name="Riley R."/>
            <person name="LaButti K."/>
            <person name="Andreopoulos B."/>
            <person name="Lipzen A."/>
            <person name="Chen C."/>
            <person name="Yan M."/>
            <person name="Daum C."/>
            <person name="Ng V."/>
            <person name="Clum A."/>
            <person name="Steindorff A."/>
            <person name="Ohm R.A."/>
            <person name="Martin F."/>
            <person name="Silar P."/>
            <person name="Natvig D.O."/>
            <person name="Lalanne C."/>
            <person name="Gautier V."/>
            <person name="Ament-Velasquez S.L."/>
            <person name="Kruys A."/>
            <person name="Hutchinson M.I."/>
            <person name="Powell A.J."/>
            <person name="Barry K."/>
            <person name="Miller A.N."/>
            <person name="Grigoriev I.V."/>
            <person name="Debuchy R."/>
            <person name="Gladieux P."/>
            <person name="Hiltunen Thoren M."/>
            <person name="Johannesson H."/>
        </authorList>
    </citation>
    <scope>NUCLEOTIDE SEQUENCE</scope>
    <source>
        <strain evidence="2">CBS 958.72</strain>
    </source>
</reference>
<evidence type="ECO:0000313" key="3">
    <source>
        <dbReference type="Proteomes" id="UP001287356"/>
    </source>
</evidence>
<gene>
    <name evidence="2" type="ORF">B0T24DRAFT_65203</name>
</gene>
<reference evidence="2" key="2">
    <citation type="submission" date="2023-06" db="EMBL/GenBank/DDBJ databases">
        <authorList>
            <consortium name="Lawrence Berkeley National Laboratory"/>
            <person name="Haridas S."/>
            <person name="Hensen N."/>
            <person name="Bonometti L."/>
            <person name="Westerberg I."/>
            <person name="Brannstrom I.O."/>
            <person name="Guillou S."/>
            <person name="Cros-Aarteil S."/>
            <person name="Calhoun S."/>
            <person name="Kuo A."/>
            <person name="Mondo S."/>
            <person name="Pangilinan J."/>
            <person name="Riley R."/>
            <person name="Labutti K."/>
            <person name="Andreopoulos B."/>
            <person name="Lipzen A."/>
            <person name="Chen C."/>
            <person name="Yanf M."/>
            <person name="Daum C."/>
            <person name="Ng V."/>
            <person name="Clum A."/>
            <person name="Steindorff A."/>
            <person name="Ohm R."/>
            <person name="Martin F."/>
            <person name="Silar P."/>
            <person name="Natvig D."/>
            <person name="Lalanne C."/>
            <person name="Gautier V."/>
            <person name="Ament-Velasquez S.L."/>
            <person name="Kruys A."/>
            <person name="Hutchinson M.I."/>
            <person name="Powell A.J."/>
            <person name="Barry K."/>
            <person name="Miller A.N."/>
            <person name="Grigoriev I.V."/>
            <person name="Debuchy R."/>
            <person name="Gladieux P."/>
            <person name="Thoren M.H."/>
            <person name="Johannesson H."/>
        </authorList>
    </citation>
    <scope>NUCLEOTIDE SEQUENCE</scope>
    <source>
        <strain evidence="2">CBS 958.72</strain>
    </source>
</reference>
<name>A0AAE0NLP8_9PEZI</name>
<feature type="compositionally biased region" description="Polar residues" evidence="1">
    <location>
        <begin position="190"/>
        <end position="203"/>
    </location>
</feature>
<dbReference type="Pfam" id="PF13483">
    <property type="entry name" value="Lactamase_B_3"/>
    <property type="match status" value="1"/>
</dbReference>
<dbReference type="AlphaFoldDB" id="A0AAE0NLP8"/>
<dbReference type="InterPro" id="IPR036866">
    <property type="entry name" value="RibonucZ/Hydroxyglut_hydro"/>
</dbReference>
<feature type="region of interest" description="Disordered" evidence="1">
    <location>
        <begin position="190"/>
        <end position="221"/>
    </location>
</feature>
<evidence type="ECO:0000256" key="1">
    <source>
        <dbReference type="SAM" id="MobiDB-lite"/>
    </source>
</evidence>
<organism evidence="2 3">
    <name type="scientific">Lasiosphaeria ovina</name>
    <dbReference type="NCBI Taxonomy" id="92902"/>
    <lineage>
        <taxon>Eukaryota</taxon>
        <taxon>Fungi</taxon>
        <taxon>Dikarya</taxon>
        <taxon>Ascomycota</taxon>
        <taxon>Pezizomycotina</taxon>
        <taxon>Sordariomycetes</taxon>
        <taxon>Sordariomycetidae</taxon>
        <taxon>Sordariales</taxon>
        <taxon>Lasiosphaeriaceae</taxon>
        <taxon>Lasiosphaeria</taxon>
    </lineage>
</organism>